<accession>A0A977L303</accession>
<name>A0A977L303_9CYAN</name>
<feature type="coiled-coil region" evidence="1">
    <location>
        <begin position="193"/>
        <end position="227"/>
    </location>
</feature>
<protein>
    <submittedName>
        <fullName evidence="3">Uma2 family endonuclease</fullName>
    </submittedName>
</protein>
<proteinExistence type="predicted"/>
<sequence length="233" mass="27586">MHQTAEQFALTMPDARVLMSDEPEMESSLHYLQLLLLVTCLDWYWREKNDYFVGANLTIYFSRQQLKDHDFRGPDFFLVNNVSNHPRPSWVVWEEDGQYPNLIIELLSDSTAKADRGIKKQLYQDRFRTPEYFWFSPDDLEFKGYRLAGHQYVEIPFTSSGKCWSEELELYLGIHDQQLRYFTPDEMLVPTPKEAALQEQERADLEKQRADLEKQRVEQLVAQLRSLGIEPQL</sequence>
<dbReference type="InterPro" id="IPR008538">
    <property type="entry name" value="Uma2"/>
</dbReference>
<dbReference type="EMBL" id="CP073041">
    <property type="protein sequence ID" value="UXE64651.1"/>
    <property type="molecule type" value="Genomic_DNA"/>
</dbReference>
<dbReference type="KEGG" id="wna:KA717_13245"/>
<dbReference type="GO" id="GO:0004519">
    <property type="term" value="F:endonuclease activity"/>
    <property type="evidence" value="ECO:0007669"/>
    <property type="project" value="UniProtKB-KW"/>
</dbReference>
<evidence type="ECO:0000256" key="1">
    <source>
        <dbReference type="SAM" id="Coils"/>
    </source>
</evidence>
<reference evidence="3" key="1">
    <citation type="submission" date="2021-04" db="EMBL/GenBank/DDBJ databases">
        <title>Genome sequence of Woronichinia naegeliana from Washington state freshwater lake bloom.</title>
        <authorList>
            <person name="Dreher T.W."/>
        </authorList>
    </citation>
    <scope>NUCLEOTIDE SEQUENCE</scope>
    <source>
        <strain evidence="3">WA131</strain>
    </source>
</reference>
<dbReference type="Proteomes" id="UP001065613">
    <property type="component" value="Chromosome"/>
</dbReference>
<dbReference type="Pfam" id="PF05685">
    <property type="entry name" value="Uma2"/>
    <property type="match status" value="1"/>
</dbReference>
<keyword evidence="1" id="KW-0175">Coiled coil</keyword>
<evidence type="ECO:0000259" key="2">
    <source>
        <dbReference type="Pfam" id="PF05685"/>
    </source>
</evidence>
<keyword evidence="3" id="KW-0255">Endonuclease</keyword>
<evidence type="ECO:0000313" key="3">
    <source>
        <dbReference type="EMBL" id="UXE64651.1"/>
    </source>
</evidence>
<dbReference type="SUPFAM" id="SSF52980">
    <property type="entry name" value="Restriction endonuclease-like"/>
    <property type="match status" value="1"/>
</dbReference>
<dbReference type="InterPro" id="IPR012296">
    <property type="entry name" value="Nuclease_put_TT1808"/>
</dbReference>
<dbReference type="Gene3D" id="3.90.1570.10">
    <property type="entry name" value="tt1808, chain A"/>
    <property type="match status" value="1"/>
</dbReference>
<organism evidence="3">
    <name type="scientific">Woronichinia naegeliana WA131</name>
    <dbReference type="NCBI Taxonomy" id="2824559"/>
    <lineage>
        <taxon>Bacteria</taxon>
        <taxon>Bacillati</taxon>
        <taxon>Cyanobacteriota</taxon>
        <taxon>Cyanophyceae</taxon>
        <taxon>Synechococcales</taxon>
        <taxon>Coelosphaeriaceae</taxon>
        <taxon>Woronichinia</taxon>
    </lineage>
</organism>
<dbReference type="CDD" id="cd06260">
    <property type="entry name" value="DUF820-like"/>
    <property type="match status" value="1"/>
</dbReference>
<gene>
    <name evidence="3" type="ORF">KA717_13245</name>
</gene>
<keyword evidence="3" id="KW-0378">Hydrolase</keyword>
<dbReference type="PANTHER" id="PTHR33352:SF3">
    <property type="entry name" value="SLR1612 PROTEIN"/>
    <property type="match status" value="1"/>
</dbReference>
<dbReference type="PANTHER" id="PTHR33352">
    <property type="entry name" value="SLR1095 PROTEIN"/>
    <property type="match status" value="1"/>
</dbReference>
<feature type="domain" description="Putative restriction endonuclease" evidence="2">
    <location>
        <begin position="28"/>
        <end position="173"/>
    </location>
</feature>
<dbReference type="InterPro" id="IPR011335">
    <property type="entry name" value="Restrct_endonuc-II-like"/>
</dbReference>
<keyword evidence="3" id="KW-0540">Nuclease</keyword>
<dbReference type="AlphaFoldDB" id="A0A977L303"/>